<dbReference type="PROSITE" id="PS51192">
    <property type="entry name" value="HELICASE_ATP_BIND_1"/>
    <property type="match status" value="1"/>
</dbReference>
<sequence length="453" mass="51457">MPKWNPHPYQKKAIRFGLNTLAAALWLSPGLGKTTIAMAIYKMLKLQAQTIGALVIAPLRVCHSTWPQQVEYWDDFKQLKVQVLHGPDKAKNLRQPADLYLINPEGLEWLFSELARMKTWPFDFLIIDESTKFKSPTSSRFKLLKSQRKRFKRCLELTGSPAPNGMLDIWSQIYLLDQGASLGRYITHFKDQYFIKTGFGGFVHVLRKGADELIYQAISHLVLRMDAEDYLDMPPLVSNTIQVTMPDKAFKQYKDFENNFLMVLGDAKVVAPNAASLQNRCIQAANGAVYVDGKAWEPLHDAKLDALEDLVEELSGTPAMVAYWFNHDLERLQQRFPKVPYIGSGVSTKKALELEKQWNAGELPLLFVHPASVSHGLNLQEVAGAVVLFSMFWDLEAYEQLIRRLWRQGQKSRVVVHHLVAKGTVDEDVMTGLNSKDKTQKAILEAMRKRTSA</sequence>
<accession>A0A6J5MD66</accession>
<dbReference type="Gene3D" id="3.40.50.10810">
    <property type="entry name" value="Tandem AAA-ATPase domain"/>
    <property type="match status" value="1"/>
</dbReference>
<gene>
    <name evidence="3" type="ORF">UFOVP435_84</name>
</gene>
<evidence type="ECO:0000256" key="1">
    <source>
        <dbReference type="ARBA" id="ARBA00022801"/>
    </source>
</evidence>
<dbReference type="Pfam" id="PF00176">
    <property type="entry name" value="SNF2-rel_dom"/>
    <property type="match status" value="1"/>
</dbReference>
<dbReference type="SUPFAM" id="SSF52540">
    <property type="entry name" value="P-loop containing nucleoside triphosphate hydrolases"/>
    <property type="match status" value="2"/>
</dbReference>
<proteinExistence type="predicted"/>
<keyword evidence="1" id="KW-0378">Hydrolase</keyword>
<dbReference type="GO" id="GO:0016787">
    <property type="term" value="F:hydrolase activity"/>
    <property type="evidence" value="ECO:0007669"/>
    <property type="project" value="UniProtKB-KW"/>
</dbReference>
<reference evidence="3" key="1">
    <citation type="submission" date="2020-04" db="EMBL/GenBank/DDBJ databases">
        <authorList>
            <person name="Chiriac C."/>
            <person name="Salcher M."/>
            <person name="Ghai R."/>
            <person name="Kavagutti S V."/>
        </authorList>
    </citation>
    <scope>NUCLEOTIDE SEQUENCE</scope>
</reference>
<name>A0A6J5MD66_9CAUD</name>
<protein>
    <submittedName>
        <fullName evidence="3">DEXDc domain containing protein</fullName>
    </submittedName>
</protein>
<dbReference type="SMART" id="SM00487">
    <property type="entry name" value="DEXDc"/>
    <property type="match status" value="1"/>
</dbReference>
<organism evidence="3">
    <name type="scientific">uncultured Caudovirales phage</name>
    <dbReference type="NCBI Taxonomy" id="2100421"/>
    <lineage>
        <taxon>Viruses</taxon>
        <taxon>Duplodnaviria</taxon>
        <taxon>Heunggongvirae</taxon>
        <taxon>Uroviricota</taxon>
        <taxon>Caudoviricetes</taxon>
        <taxon>Peduoviridae</taxon>
        <taxon>Maltschvirus</taxon>
        <taxon>Maltschvirus maltsch</taxon>
    </lineage>
</organism>
<dbReference type="InterPro" id="IPR038718">
    <property type="entry name" value="SNF2-like_sf"/>
</dbReference>
<dbReference type="InterPro" id="IPR001650">
    <property type="entry name" value="Helicase_C-like"/>
</dbReference>
<dbReference type="GO" id="GO:0005524">
    <property type="term" value="F:ATP binding"/>
    <property type="evidence" value="ECO:0007669"/>
    <property type="project" value="InterPro"/>
</dbReference>
<dbReference type="GO" id="GO:0006281">
    <property type="term" value="P:DNA repair"/>
    <property type="evidence" value="ECO:0007669"/>
    <property type="project" value="TreeGrafter"/>
</dbReference>
<evidence type="ECO:0000313" key="3">
    <source>
        <dbReference type="EMBL" id="CAB4143243.1"/>
    </source>
</evidence>
<dbReference type="InterPro" id="IPR000330">
    <property type="entry name" value="SNF2_N"/>
</dbReference>
<dbReference type="Gene3D" id="3.40.50.300">
    <property type="entry name" value="P-loop containing nucleotide triphosphate hydrolases"/>
    <property type="match status" value="1"/>
</dbReference>
<dbReference type="InterPro" id="IPR027417">
    <property type="entry name" value="P-loop_NTPase"/>
</dbReference>
<dbReference type="EMBL" id="LR796416">
    <property type="protein sequence ID" value="CAB4143243.1"/>
    <property type="molecule type" value="Genomic_DNA"/>
</dbReference>
<dbReference type="InterPro" id="IPR014001">
    <property type="entry name" value="Helicase_ATP-bd"/>
</dbReference>
<dbReference type="Pfam" id="PF00271">
    <property type="entry name" value="Helicase_C"/>
    <property type="match status" value="1"/>
</dbReference>
<dbReference type="PANTHER" id="PTHR45766:SF6">
    <property type="entry name" value="SWI_SNF-RELATED MATRIX-ASSOCIATED ACTIN-DEPENDENT REGULATOR OF CHROMATIN SUBFAMILY A-LIKE PROTEIN 1"/>
    <property type="match status" value="1"/>
</dbReference>
<dbReference type="PANTHER" id="PTHR45766">
    <property type="entry name" value="DNA ANNEALING HELICASE AND ENDONUCLEASE ZRANB3 FAMILY MEMBER"/>
    <property type="match status" value="1"/>
</dbReference>
<dbReference type="GO" id="GO:0031297">
    <property type="term" value="P:replication fork processing"/>
    <property type="evidence" value="ECO:0007669"/>
    <property type="project" value="TreeGrafter"/>
</dbReference>
<evidence type="ECO:0000259" key="2">
    <source>
        <dbReference type="PROSITE" id="PS51192"/>
    </source>
</evidence>
<feature type="domain" description="Helicase ATP-binding" evidence="2">
    <location>
        <begin position="14"/>
        <end position="179"/>
    </location>
</feature>